<accession>A0A1Z5JA62</accession>
<dbReference type="AlphaFoldDB" id="A0A1Z5JA62"/>
<reference evidence="1 2" key="1">
    <citation type="journal article" date="2015" name="Plant Cell">
        <title>Oil accumulation by the oleaginous diatom Fistulifera solaris as revealed by the genome and transcriptome.</title>
        <authorList>
            <person name="Tanaka T."/>
            <person name="Maeda Y."/>
            <person name="Veluchamy A."/>
            <person name="Tanaka M."/>
            <person name="Abida H."/>
            <person name="Marechal E."/>
            <person name="Bowler C."/>
            <person name="Muto M."/>
            <person name="Sunaga Y."/>
            <person name="Tanaka M."/>
            <person name="Yoshino T."/>
            <person name="Taniguchi T."/>
            <person name="Fukuda Y."/>
            <person name="Nemoto M."/>
            <person name="Matsumoto M."/>
            <person name="Wong P.S."/>
            <person name="Aburatani S."/>
            <person name="Fujibuchi W."/>
        </authorList>
    </citation>
    <scope>NUCLEOTIDE SEQUENCE [LARGE SCALE GENOMIC DNA]</scope>
    <source>
        <strain evidence="1 2">JPCC DA0580</strain>
    </source>
</reference>
<gene>
    <name evidence="1" type="ORF">FisN_14Lu248</name>
</gene>
<dbReference type="Proteomes" id="UP000198406">
    <property type="component" value="Unassembled WGS sequence"/>
</dbReference>
<dbReference type="InParanoid" id="A0A1Z5JA62"/>
<proteinExistence type="predicted"/>
<evidence type="ECO:0000313" key="2">
    <source>
        <dbReference type="Proteomes" id="UP000198406"/>
    </source>
</evidence>
<sequence>MAHDAPEAILDTALPPELLLAFRAIFSHPAFDFPNCWNGDNEPAEAAAVLLYQDIKNELSAHPILARTINANGQTLLEKVIVARASACRDTLQFLIETNPHALIWEHGVRRHRRGKLIAPIHRLGESFWGEGLLPWIMEKYPWVFQHQLCQENPPHVAMVRSWVYNRCDLETVRSFYELYPQGLREKESNFD</sequence>
<organism evidence="1 2">
    <name type="scientific">Fistulifera solaris</name>
    <name type="common">Oleaginous diatom</name>
    <dbReference type="NCBI Taxonomy" id="1519565"/>
    <lineage>
        <taxon>Eukaryota</taxon>
        <taxon>Sar</taxon>
        <taxon>Stramenopiles</taxon>
        <taxon>Ochrophyta</taxon>
        <taxon>Bacillariophyta</taxon>
        <taxon>Bacillariophyceae</taxon>
        <taxon>Bacillariophycidae</taxon>
        <taxon>Naviculales</taxon>
        <taxon>Naviculaceae</taxon>
        <taxon>Fistulifera</taxon>
    </lineage>
</organism>
<keyword evidence="2" id="KW-1185">Reference proteome</keyword>
<protein>
    <submittedName>
        <fullName evidence="1">Uncharacterized protein</fullName>
    </submittedName>
</protein>
<comment type="caution">
    <text evidence="1">The sequence shown here is derived from an EMBL/GenBank/DDBJ whole genome shotgun (WGS) entry which is preliminary data.</text>
</comment>
<evidence type="ECO:0000313" key="1">
    <source>
        <dbReference type="EMBL" id="GAX10708.1"/>
    </source>
</evidence>
<dbReference type="EMBL" id="BDSP01000022">
    <property type="protein sequence ID" value="GAX10708.1"/>
    <property type="molecule type" value="Genomic_DNA"/>
</dbReference>
<name>A0A1Z5JA62_FISSO</name>
<dbReference type="OrthoDB" id="55776at2759"/>